<sequence>MSEAFITRVSKFVPNQAVANEEMEEYLGFINGKSSKSKAIVLRNNKIKSRYYAYTKEGVPTHTNAEMASQAVRQLFPGNPDELKEIDLLSAGTSSPDQIMPSHGVMIHGWLPETGTIEVVSPSGVCCAGMHALKYAYMSVKLEDKEKAVAVASERFSPSLRAEQFEEEVQELIRLEQNPYVSFDKDFLRWMLSDGAGAFLIEGKPNETGNSLKIEWIDGCSFANEEEACMYMGAYKQEDGTLKSFKDFTNEEIFNKSIFSIKQDVKLLSEKIVKLGFNNLKQILDKKGFDMNDVDYFLPHISSYFFESKIEEVLLENGIPVPKEKWFTNLATMGNVGAASIYMMVEEIFNSGKLKKGEKILLAVPESSRFSYMFCLLTVC</sequence>
<evidence type="ECO:0000259" key="3">
    <source>
        <dbReference type="Pfam" id="PF08541"/>
    </source>
</evidence>
<feature type="domain" description="Beta-ketoacyl-[acyl-carrier-protein] synthase III C-terminal" evidence="3">
    <location>
        <begin position="284"/>
        <end position="363"/>
    </location>
</feature>
<dbReference type="AlphaFoldDB" id="A0A1H6SYI9"/>
<dbReference type="EMBL" id="FNXY01000003">
    <property type="protein sequence ID" value="SEI72948.1"/>
    <property type="molecule type" value="Genomic_DNA"/>
</dbReference>
<keyword evidence="5" id="KW-1185">Reference proteome</keyword>
<gene>
    <name evidence="4" type="ORF">SAMN04487995_1910</name>
</gene>
<keyword evidence="1" id="KW-0808">Transferase</keyword>
<dbReference type="OrthoDB" id="2514738at2"/>
<accession>A0A1H6SYI9</accession>
<proteinExistence type="predicted"/>
<dbReference type="Pfam" id="PF08541">
    <property type="entry name" value="ACP_syn_III_C"/>
    <property type="match status" value="1"/>
</dbReference>
<dbReference type="GO" id="GO:0044550">
    <property type="term" value="P:secondary metabolite biosynthetic process"/>
    <property type="evidence" value="ECO:0007669"/>
    <property type="project" value="TreeGrafter"/>
</dbReference>
<dbReference type="InterPro" id="IPR013747">
    <property type="entry name" value="ACP_syn_III_C"/>
</dbReference>
<evidence type="ECO:0000256" key="2">
    <source>
        <dbReference type="ARBA" id="ARBA00023315"/>
    </source>
</evidence>
<dbReference type="GO" id="GO:0016746">
    <property type="term" value="F:acyltransferase activity"/>
    <property type="evidence" value="ECO:0007669"/>
    <property type="project" value="UniProtKB-KW"/>
</dbReference>
<evidence type="ECO:0000313" key="4">
    <source>
        <dbReference type="EMBL" id="SEI72948.1"/>
    </source>
</evidence>
<dbReference type="SUPFAM" id="SSF53901">
    <property type="entry name" value="Thiolase-like"/>
    <property type="match status" value="2"/>
</dbReference>
<dbReference type="InterPro" id="IPR016039">
    <property type="entry name" value="Thiolase-like"/>
</dbReference>
<protein>
    <submittedName>
        <fullName evidence="4">3-oxoacyl-[acyl-carrier-protein] synthase-3</fullName>
    </submittedName>
</protein>
<dbReference type="PANTHER" id="PTHR34069:SF2">
    <property type="entry name" value="BETA-KETOACYL-[ACYL-CARRIER-PROTEIN] SYNTHASE III"/>
    <property type="match status" value="1"/>
</dbReference>
<name>A0A1H6SYI9_9BACT</name>
<dbReference type="Gene3D" id="3.40.47.10">
    <property type="match status" value="2"/>
</dbReference>
<organism evidence="4 5">
    <name type="scientific">Dyadobacter koreensis</name>
    <dbReference type="NCBI Taxonomy" id="408657"/>
    <lineage>
        <taxon>Bacteria</taxon>
        <taxon>Pseudomonadati</taxon>
        <taxon>Bacteroidota</taxon>
        <taxon>Cytophagia</taxon>
        <taxon>Cytophagales</taxon>
        <taxon>Spirosomataceae</taxon>
        <taxon>Dyadobacter</taxon>
    </lineage>
</organism>
<dbReference type="PANTHER" id="PTHR34069">
    <property type="entry name" value="3-OXOACYL-[ACYL-CARRIER-PROTEIN] SYNTHASE 3"/>
    <property type="match status" value="1"/>
</dbReference>
<keyword evidence="2" id="KW-0012">Acyltransferase</keyword>
<reference evidence="4 5" key="1">
    <citation type="submission" date="2016-10" db="EMBL/GenBank/DDBJ databases">
        <authorList>
            <person name="de Groot N.N."/>
        </authorList>
    </citation>
    <scope>NUCLEOTIDE SEQUENCE [LARGE SCALE GENOMIC DNA]</scope>
    <source>
        <strain evidence="4 5">DSM 19938</strain>
    </source>
</reference>
<evidence type="ECO:0000256" key="1">
    <source>
        <dbReference type="ARBA" id="ARBA00022679"/>
    </source>
</evidence>
<dbReference type="NCBIfam" id="NF005293">
    <property type="entry name" value="PRK06816.1"/>
    <property type="match status" value="1"/>
</dbReference>
<evidence type="ECO:0000313" key="5">
    <source>
        <dbReference type="Proteomes" id="UP000199532"/>
    </source>
</evidence>
<dbReference type="Proteomes" id="UP000199532">
    <property type="component" value="Unassembled WGS sequence"/>
</dbReference>
<dbReference type="CDD" id="cd00827">
    <property type="entry name" value="init_cond_enzymes"/>
    <property type="match status" value="1"/>
</dbReference>
<dbReference type="STRING" id="408657.SAMN04487995_1910"/>
<dbReference type="RefSeq" id="WP_090334934.1">
    <property type="nucleotide sequence ID" value="NZ_FNXY01000003.1"/>
</dbReference>